<organism evidence="2 3">
    <name type="scientific">Trichophyton interdigitale (strain MR816)</name>
    <dbReference type="NCBI Taxonomy" id="1215338"/>
    <lineage>
        <taxon>Eukaryota</taxon>
        <taxon>Fungi</taxon>
        <taxon>Dikarya</taxon>
        <taxon>Ascomycota</taxon>
        <taxon>Pezizomycotina</taxon>
        <taxon>Eurotiomycetes</taxon>
        <taxon>Eurotiomycetidae</taxon>
        <taxon>Onygenales</taxon>
        <taxon>Arthrodermataceae</taxon>
        <taxon>Trichophyton</taxon>
    </lineage>
</organism>
<dbReference type="Proteomes" id="UP000024533">
    <property type="component" value="Unassembled WGS sequence"/>
</dbReference>
<reference evidence="2 3" key="1">
    <citation type="submission" date="2014-02" db="EMBL/GenBank/DDBJ databases">
        <title>The Genome Sequence of Trichophyton interdigitale MR816.</title>
        <authorList>
            <consortium name="The Broad Institute Genomics Platform"/>
            <person name="Cuomo C.A."/>
            <person name="White T.C."/>
            <person name="Graser Y."/>
            <person name="Martinez-Rossi N."/>
            <person name="Heitman J."/>
            <person name="Young S.K."/>
            <person name="Zeng Q."/>
            <person name="Gargeya S."/>
            <person name="Abouelleil A."/>
            <person name="Alvarado L."/>
            <person name="Chapman S.B."/>
            <person name="Gainer-Dewar J."/>
            <person name="Goldberg J."/>
            <person name="Griggs A."/>
            <person name="Gujja S."/>
            <person name="Hansen M."/>
            <person name="Howarth C."/>
            <person name="Imamovic A."/>
            <person name="Larimer J."/>
            <person name="Martinez D."/>
            <person name="Murphy C."/>
            <person name="Pearson M.D."/>
            <person name="Persinoti G."/>
            <person name="Poon T."/>
            <person name="Priest M."/>
            <person name="Roberts A.D."/>
            <person name="Saif S."/>
            <person name="Shea T.D."/>
            <person name="Sykes S.N."/>
            <person name="Wortman J."/>
            <person name="Nusbaum C."/>
            <person name="Birren B."/>
        </authorList>
    </citation>
    <scope>NUCLEOTIDE SEQUENCE [LARGE SCALE GENOMIC DNA]</scope>
    <source>
        <strain evidence="2 3">MR816</strain>
    </source>
</reference>
<gene>
    <name evidence="2" type="ORF">H109_03539</name>
</gene>
<dbReference type="AlphaFoldDB" id="A0A059J9L8"/>
<protein>
    <submittedName>
        <fullName evidence="2">Uncharacterized protein</fullName>
    </submittedName>
</protein>
<evidence type="ECO:0000313" key="2">
    <source>
        <dbReference type="EMBL" id="KDB24571.1"/>
    </source>
</evidence>
<dbReference type="HOGENOM" id="CLU_069431_0_0_1"/>
<dbReference type="OMA" id="PFFWREL"/>
<feature type="region of interest" description="Disordered" evidence="1">
    <location>
        <begin position="227"/>
        <end position="257"/>
    </location>
</feature>
<dbReference type="OrthoDB" id="5333917at2759"/>
<accession>A0A059J9L8</accession>
<sequence>MPVNEDTKDRGTITVFTGAQRPDLLALVKKEDCPLIFMWPEFLDGAITTQRYFEKLYDFPQLAKYQLVAVHTLDGTETIVGNGNCIPFFWRELAGIRGDSKGSDFARVLRTLPDGGFDTILARGVHQVIAREDTNKKLEPVALTHDQVKDMDSWTLTAPPNALSALAIAVLPAWRSYNVAEMLIKAMKEAAQAQNLAILVVPLRPTRKAEFPHVDLAEYLGWSKQTGGQNGKPSTAATELTTSRETGGCNGSSETVSAAGNEDSAAFIPFDPWLRKHIRLGARMIKIARQSMYIRGSAAEWKNWCGLDVRQQADKAVKQRKSAWVEPGDTEAPVIFTPSGCLAPMQYYPSRDVGEYCEPNVWLFHSLDPGRCM</sequence>
<keyword evidence="3" id="KW-1185">Reference proteome</keyword>
<comment type="caution">
    <text evidence="2">The sequence shown here is derived from an EMBL/GenBank/DDBJ whole genome shotgun (WGS) entry which is preliminary data.</text>
</comment>
<dbReference type="Gene3D" id="3.40.630.30">
    <property type="match status" value="1"/>
</dbReference>
<dbReference type="EMBL" id="AOKY01000253">
    <property type="protein sequence ID" value="KDB24571.1"/>
    <property type="molecule type" value="Genomic_DNA"/>
</dbReference>
<name>A0A059J9L8_TRIIM</name>
<evidence type="ECO:0000313" key="3">
    <source>
        <dbReference type="Proteomes" id="UP000024533"/>
    </source>
</evidence>
<evidence type="ECO:0000256" key="1">
    <source>
        <dbReference type="SAM" id="MobiDB-lite"/>
    </source>
</evidence>
<proteinExistence type="predicted"/>